<dbReference type="InterPro" id="IPR009057">
    <property type="entry name" value="Homeodomain-like_sf"/>
</dbReference>
<dbReference type="GO" id="GO:0003677">
    <property type="term" value="F:DNA binding"/>
    <property type="evidence" value="ECO:0007669"/>
    <property type="project" value="UniProtKB-UniRule"/>
</dbReference>
<proteinExistence type="predicted"/>
<dbReference type="RefSeq" id="WP_080024271.1">
    <property type="nucleotide sequence ID" value="NZ_LTAY01000111.1"/>
</dbReference>
<dbReference type="Pfam" id="PF14278">
    <property type="entry name" value="TetR_C_8"/>
    <property type="match status" value="1"/>
</dbReference>
<sequence>MAGIKGNRRILYTKKIIKESLIKLLETREIHQVTVTDICKNADINRGTFYAHYKDAYDLLQSMEDELFSQIVKYISETPAEKYYDSLLLKVLELIKENKDLCKILICRQGDNSLLDKLIFIANKADLEHIYNASDEINKSYSNYYIRYIVGGCIAIIQTWLENDLPESPKEVVKIINSVSILSNTYITNSNTNHLFK</sequence>
<dbReference type="Proteomes" id="UP000191448">
    <property type="component" value="Unassembled WGS sequence"/>
</dbReference>
<reference evidence="4 5" key="1">
    <citation type="submission" date="2016-02" db="EMBL/GenBank/DDBJ databases">
        <title>Genome sequence of Clostridium thermobutyricum DSM 4928.</title>
        <authorList>
            <person name="Poehlein A."/>
            <person name="Daniel R."/>
        </authorList>
    </citation>
    <scope>NUCLEOTIDE SEQUENCE [LARGE SCALE GENOMIC DNA]</scope>
    <source>
        <strain evidence="4 5">DSM 4928</strain>
    </source>
</reference>
<dbReference type="SUPFAM" id="SSF46689">
    <property type="entry name" value="Homeodomain-like"/>
    <property type="match status" value="1"/>
</dbReference>
<dbReference type="AlphaFoldDB" id="A0A1V4SLA8"/>
<evidence type="ECO:0000259" key="3">
    <source>
        <dbReference type="PROSITE" id="PS50977"/>
    </source>
</evidence>
<evidence type="ECO:0000256" key="2">
    <source>
        <dbReference type="PROSITE-ProRule" id="PRU00335"/>
    </source>
</evidence>
<keyword evidence="1 2" id="KW-0238">DNA-binding</keyword>
<dbReference type="InterPro" id="IPR050624">
    <property type="entry name" value="HTH-type_Tx_Regulator"/>
</dbReference>
<dbReference type="InterPro" id="IPR001647">
    <property type="entry name" value="HTH_TetR"/>
</dbReference>
<dbReference type="PROSITE" id="PS50977">
    <property type="entry name" value="HTH_TETR_2"/>
    <property type="match status" value="1"/>
</dbReference>
<protein>
    <submittedName>
        <fullName evidence="4">DNA-binding transcriptional repressor AcrR</fullName>
    </submittedName>
</protein>
<dbReference type="EMBL" id="LTAY01000111">
    <property type="protein sequence ID" value="OPX44672.1"/>
    <property type="molecule type" value="Genomic_DNA"/>
</dbReference>
<dbReference type="OrthoDB" id="9810250at2"/>
<comment type="caution">
    <text evidence="4">The sequence shown here is derived from an EMBL/GenBank/DDBJ whole genome shotgun (WGS) entry which is preliminary data.</text>
</comment>
<evidence type="ECO:0000313" key="5">
    <source>
        <dbReference type="Proteomes" id="UP000191448"/>
    </source>
</evidence>
<evidence type="ECO:0000313" key="4">
    <source>
        <dbReference type="EMBL" id="OPX44672.1"/>
    </source>
</evidence>
<dbReference type="PANTHER" id="PTHR43479">
    <property type="entry name" value="ACREF/ENVCD OPERON REPRESSOR-RELATED"/>
    <property type="match status" value="1"/>
</dbReference>
<dbReference type="InterPro" id="IPR039532">
    <property type="entry name" value="TetR_C_Firmicutes"/>
</dbReference>
<accession>A0A1V4SLA8</accession>
<dbReference type="PANTHER" id="PTHR43479:SF7">
    <property type="entry name" value="TETR-FAMILY TRANSCRIPTIONAL REGULATOR"/>
    <property type="match status" value="1"/>
</dbReference>
<organism evidence="4 5">
    <name type="scientific">Clostridium thermobutyricum DSM 4928</name>
    <dbReference type="NCBI Taxonomy" id="1121339"/>
    <lineage>
        <taxon>Bacteria</taxon>
        <taxon>Bacillati</taxon>
        <taxon>Bacillota</taxon>
        <taxon>Clostridia</taxon>
        <taxon>Eubacteriales</taxon>
        <taxon>Clostridiaceae</taxon>
        <taxon>Clostridium</taxon>
    </lineage>
</organism>
<name>A0A1V4SLA8_9CLOT</name>
<feature type="DNA-binding region" description="H-T-H motif" evidence="2">
    <location>
        <begin position="34"/>
        <end position="53"/>
    </location>
</feature>
<feature type="domain" description="HTH tetR-type" evidence="3">
    <location>
        <begin position="11"/>
        <end position="71"/>
    </location>
</feature>
<evidence type="ECO:0000256" key="1">
    <source>
        <dbReference type="ARBA" id="ARBA00023125"/>
    </source>
</evidence>
<dbReference type="Gene3D" id="1.10.357.10">
    <property type="entry name" value="Tetracycline Repressor, domain 2"/>
    <property type="match status" value="1"/>
</dbReference>
<dbReference type="Pfam" id="PF00440">
    <property type="entry name" value="TetR_N"/>
    <property type="match status" value="1"/>
</dbReference>
<gene>
    <name evidence="4" type="ORF">CLTHE_31960</name>
</gene>